<sequence>MAENVKKAEKKPEKKPNGLVRFFKRVAKFFRDCKGEIKKIVWPTPKATFKNTGVVLVTIIAVTVLVFLLDTVFMNLLGLVMDVAG</sequence>
<name>A0A9D2MXX1_9FIRM</name>
<evidence type="ECO:0000256" key="4">
    <source>
        <dbReference type="ARBA" id="ARBA00022692"/>
    </source>
</evidence>
<dbReference type="GO" id="GO:0005886">
    <property type="term" value="C:plasma membrane"/>
    <property type="evidence" value="ECO:0007669"/>
    <property type="project" value="UniProtKB-SubCell"/>
</dbReference>
<dbReference type="Proteomes" id="UP000826793">
    <property type="component" value="Unassembled WGS sequence"/>
</dbReference>
<dbReference type="HAMAP" id="MF_00422">
    <property type="entry name" value="SecE"/>
    <property type="match status" value="1"/>
</dbReference>
<dbReference type="NCBIfam" id="TIGR00964">
    <property type="entry name" value="secE_bact"/>
    <property type="match status" value="1"/>
</dbReference>
<evidence type="ECO:0000256" key="9">
    <source>
        <dbReference type="HAMAP-Rule" id="MF_00422"/>
    </source>
</evidence>
<dbReference type="GO" id="GO:0009306">
    <property type="term" value="P:protein secretion"/>
    <property type="evidence" value="ECO:0007669"/>
    <property type="project" value="UniProtKB-UniRule"/>
</dbReference>
<dbReference type="AlphaFoldDB" id="A0A9D2MXX1"/>
<proteinExistence type="inferred from homology"/>
<evidence type="ECO:0000256" key="3">
    <source>
        <dbReference type="ARBA" id="ARBA00022475"/>
    </source>
</evidence>
<comment type="function">
    <text evidence="9">Essential subunit of the Sec protein translocation channel SecYEG. Clamps together the 2 halves of SecY. May contact the channel plug during translocation.</text>
</comment>
<evidence type="ECO:0000256" key="7">
    <source>
        <dbReference type="ARBA" id="ARBA00023010"/>
    </source>
</evidence>
<dbReference type="GO" id="GO:0043952">
    <property type="term" value="P:protein transport by the Sec complex"/>
    <property type="evidence" value="ECO:0007669"/>
    <property type="project" value="UniProtKB-UniRule"/>
</dbReference>
<keyword evidence="6 9" id="KW-1133">Transmembrane helix</keyword>
<dbReference type="GO" id="GO:0006605">
    <property type="term" value="P:protein targeting"/>
    <property type="evidence" value="ECO:0007669"/>
    <property type="project" value="UniProtKB-UniRule"/>
</dbReference>
<accession>A0A9D2MXX1</accession>
<dbReference type="Pfam" id="PF00584">
    <property type="entry name" value="SecE"/>
    <property type="match status" value="1"/>
</dbReference>
<feature type="transmembrane region" description="Helical" evidence="9">
    <location>
        <begin position="54"/>
        <end position="81"/>
    </location>
</feature>
<evidence type="ECO:0000256" key="6">
    <source>
        <dbReference type="ARBA" id="ARBA00022989"/>
    </source>
</evidence>
<comment type="similarity">
    <text evidence="9">Belongs to the SecE/SEC61-gamma family.</text>
</comment>
<dbReference type="InterPro" id="IPR001901">
    <property type="entry name" value="Translocase_SecE/Sec61-g"/>
</dbReference>
<evidence type="ECO:0000313" key="10">
    <source>
        <dbReference type="EMBL" id="HJB98752.1"/>
    </source>
</evidence>
<dbReference type="GO" id="GO:0065002">
    <property type="term" value="P:intracellular protein transmembrane transport"/>
    <property type="evidence" value="ECO:0007669"/>
    <property type="project" value="UniProtKB-UniRule"/>
</dbReference>
<reference evidence="10" key="2">
    <citation type="submission" date="2021-04" db="EMBL/GenBank/DDBJ databases">
        <authorList>
            <person name="Gilroy R."/>
        </authorList>
    </citation>
    <scope>NUCLEOTIDE SEQUENCE</scope>
    <source>
        <strain evidence="10">CHK185-1770</strain>
    </source>
</reference>
<evidence type="ECO:0000256" key="8">
    <source>
        <dbReference type="ARBA" id="ARBA00023136"/>
    </source>
</evidence>
<evidence type="ECO:0000256" key="2">
    <source>
        <dbReference type="ARBA" id="ARBA00022448"/>
    </source>
</evidence>
<organism evidence="10 11">
    <name type="scientific">Candidatus Acutalibacter pullicola</name>
    <dbReference type="NCBI Taxonomy" id="2838417"/>
    <lineage>
        <taxon>Bacteria</taxon>
        <taxon>Bacillati</taxon>
        <taxon>Bacillota</taxon>
        <taxon>Clostridia</taxon>
        <taxon>Eubacteriales</taxon>
        <taxon>Acutalibacteraceae</taxon>
        <taxon>Acutalibacter</taxon>
    </lineage>
</organism>
<comment type="subunit">
    <text evidence="9">Component of the Sec protein translocase complex. Heterotrimer consisting of SecY, SecE and SecG subunits. The heterotrimers can form oligomers, although 1 heterotrimer is thought to be able to translocate proteins. Interacts with the ribosome. Interacts with SecDF, and other proteins may be involved. Interacts with SecA.</text>
</comment>
<dbReference type="EMBL" id="DWXG01000077">
    <property type="protein sequence ID" value="HJB98752.1"/>
    <property type="molecule type" value="Genomic_DNA"/>
</dbReference>
<gene>
    <name evidence="9 10" type="primary">secE</name>
    <name evidence="10" type="ORF">H9710_09270</name>
</gene>
<dbReference type="InterPro" id="IPR005807">
    <property type="entry name" value="SecE_bac"/>
</dbReference>
<evidence type="ECO:0000256" key="5">
    <source>
        <dbReference type="ARBA" id="ARBA00022927"/>
    </source>
</evidence>
<keyword evidence="4 9" id="KW-0812">Transmembrane</keyword>
<keyword evidence="8 9" id="KW-0472">Membrane</keyword>
<dbReference type="PANTHER" id="PTHR33910:SF1">
    <property type="entry name" value="PROTEIN TRANSLOCASE SUBUNIT SECE"/>
    <property type="match status" value="1"/>
</dbReference>
<evidence type="ECO:0000256" key="1">
    <source>
        <dbReference type="ARBA" id="ARBA00004370"/>
    </source>
</evidence>
<dbReference type="PANTHER" id="PTHR33910">
    <property type="entry name" value="PROTEIN TRANSLOCASE SUBUNIT SECE"/>
    <property type="match status" value="1"/>
</dbReference>
<keyword evidence="7 9" id="KW-0811">Translocation</keyword>
<keyword evidence="3 9" id="KW-1003">Cell membrane</keyword>
<dbReference type="InterPro" id="IPR038379">
    <property type="entry name" value="SecE_sf"/>
</dbReference>
<reference evidence="10" key="1">
    <citation type="journal article" date="2021" name="PeerJ">
        <title>Extensive microbial diversity within the chicken gut microbiome revealed by metagenomics and culture.</title>
        <authorList>
            <person name="Gilroy R."/>
            <person name="Ravi A."/>
            <person name="Getino M."/>
            <person name="Pursley I."/>
            <person name="Horton D.L."/>
            <person name="Alikhan N.F."/>
            <person name="Baker D."/>
            <person name="Gharbi K."/>
            <person name="Hall N."/>
            <person name="Watson M."/>
            <person name="Adriaenssens E.M."/>
            <person name="Foster-Nyarko E."/>
            <person name="Jarju S."/>
            <person name="Secka A."/>
            <person name="Antonio M."/>
            <person name="Oren A."/>
            <person name="Chaudhuri R.R."/>
            <person name="La Ragione R."/>
            <person name="Hildebrand F."/>
            <person name="Pallen M.J."/>
        </authorList>
    </citation>
    <scope>NUCLEOTIDE SEQUENCE</scope>
    <source>
        <strain evidence="10">CHK185-1770</strain>
    </source>
</reference>
<dbReference type="GO" id="GO:0008320">
    <property type="term" value="F:protein transmembrane transporter activity"/>
    <property type="evidence" value="ECO:0007669"/>
    <property type="project" value="UniProtKB-UniRule"/>
</dbReference>
<dbReference type="Gene3D" id="1.20.5.1030">
    <property type="entry name" value="Preprotein translocase secy subunit"/>
    <property type="match status" value="1"/>
</dbReference>
<protein>
    <recommendedName>
        <fullName evidence="9">Protein translocase subunit SecE</fullName>
    </recommendedName>
</protein>
<comment type="subcellular location">
    <subcellularLocation>
        <location evidence="9">Cell membrane</location>
        <topology evidence="9">Single-pass membrane protein</topology>
    </subcellularLocation>
    <subcellularLocation>
        <location evidence="1">Membrane</location>
    </subcellularLocation>
</comment>
<keyword evidence="2 9" id="KW-0813">Transport</keyword>
<evidence type="ECO:0000313" key="11">
    <source>
        <dbReference type="Proteomes" id="UP000826793"/>
    </source>
</evidence>
<keyword evidence="5 9" id="KW-0653">Protein transport</keyword>
<comment type="caution">
    <text evidence="10">The sequence shown here is derived from an EMBL/GenBank/DDBJ whole genome shotgun (WGS) entry which is preliminary data.</text>
</comment>